<feature type="compositionally biased region" description="Acidic residues" evidence="2">
    <location>
        <begin position="83"/>
        <end position="96"/>
    </location>
</feature>
<proteinExistence type="predicted"/>
<dbReference type="Proteomes" id="UP000029120">
    <property type="component" value="Chromosome 6"/>
</dbReference>
<reference evidence="4" key="1">
    <citation type="journal article" date="2015" name="Nat. Plants">
        <title>Genome expansion of Arabis alpina linked with retrotransposition and reduced symmetric DNA methylation.</title>
        <authorList>
            <person name="Willing E.M."/>
            <person name="Rawat V."/>
            <person name="Mandakova T."/>
            <person name="Maumus F."/>
            <person name="James G.V."/>
            <person name="Nordstroem K.J."/>
            <person name="Becker C."/>
            <person name="Warthmann N."/>
            <person name="Chica C."/>
            <person name="Szarzynska B."/>
            <person name="Zytnicki M."/>
            <person name="Albani M.C."/>
            <person name="Kiefer C."/>
            <person name="Bergonzi S."/>
            <person name="Castaings L."/>
            <person name="Mateos J.L."/>
            <person name="Berns M.C."/>
            <person name="Bujdoso N."/>
            <person name="Piofczyk T."/>
            <person name="de Lorenzo L."/>
            <person name="Barrero-Sicilia C."/>
            <person name="Mateos I."/>
            <person name="Piednoel M."/>
            <person name="Hagmann J."/>
            <person name="Chen-Min-Tao R."/>
            <person name="Iglesias-Fernandez R."/>
            <person name="Schuster S.C."/>
            <person name="Alonso-Blanco C."/>
            <person name="Roudier F."/>
            <person name="Carbonero P."/>
            <person name="Paz-Ares J."/>
            <person name="Davis S.J."/>
            <person name="Pecinka A."/>
            <person name="Quesneville H."/>
            <person name="Colot V."/>
            <person name="Lysak M.A."/>
            <person name="Weigel D."/>
            <person name="Coupland G."/>
            <person name="Schneeberger K."/>
        </authorList>
    </citation>
    <scope>NUCLEOTIDE SEQUENCE [LARGE SCALE GENOMIC DNA]</scope>
    <source>
        <strain evidence="4">cv. Pajares</strain>
    </source>
</reference>
<sequence>MSGSVSSNDSTKLVRRSIRKTTTADHASQSVVRADPLVELIAISSRENDSSHEGLIDATVRASPSDREGEVDSREVSDRLDYEPEEEDEDGEDRDEEEGHLRQYDQTLDVVDKPVYTLYTEELIRVESLKGKLDRQVEISLEMTLEAKDAREREKATSNRIGMLRAQPESERNEKDIEILSLKEKSEKLKTAADAEEVNRVNSLINQVSYSLELYAKRKEDGIAVPDEKVEKLQENLKRLNAELMRSTSRLTSPTTTW</sequence>
<keyword evidence="4" id="KW-1185">Reference proteome</keyword>
<evidence type="ECO:0000256" key="1">
    <source>
        <dbReference type="SAM" id="Coils"/>
    </source>
</evidence>
<keyword evidence="1" id="KW-0175">Coiled coil</keyword>
<feature type="coiled-coil region" evidence="1">
    <location>
        <begin position="223"/>
        <end position="250"/>
    </location>
</feature>
<dbReference type="Gramene" id="KFK32079">
    <property type="protein sequence ID" value="KFK32079"/>
    <property type="gene ID" value="AALP_AA6G196900"/>
</dbReference>
<name>A0A087GQC7_ARAAL</name>
<feature type="compositionally biased region" description="Polar residues" evidence="2">
    <location>
        <begin position="1"/>
        <end position="11"/>
    </location>
</feature>
<feature type="compositionally biased region" description="Basic and acidic residues" evidence="2">
    <location>
        <begin position="46"/>
        <end position="55"/>
    </location>
</feature>
<gene>
    <name evidence="3" type="ordered locus">AALP_Aa6g196900</name>
</gene>
<feature type="compositionally biased region" description="Basic and acidic residues" evidence="2">
    <location>
        <begin position="64"/>
        <end position="82"/>
    </location>
</feature>
<dbReference type="EMBL" id="CM002874">
    <property type="protein sequence ID" value="KFK32079.1"/>
    <property type="molecule type" value="Genomic_DNA"/>
</dbReference>
<protein>
    <submittedName>
        <fullName evidence="3">Uncharacterized protein</fullName>
    </submittedName>
</protein>
<dbReference type="AlphaFoldDB" id="A0A087GQC7"/>
<evidence type="ECO:0000256" key="2">
    <source>
        <dbReference type="SAM" id="MobiDB-lite"/>
    </source>
</evidence>
<feature type="region of interest" description="Disordered" evidence="2">
    <location>
        <begin position="1"/>
        <end position="30"/>
    </location>
</feature>
<evidence type="ECO:0000313" key="4">
    <source>
        <dbReference type="Proteomes" id="UP000029120"/>
    </source>
</evidence>
<feature type="compositionally biased region" description="Polar residues" evidence="2">
    <location>
        <begin position="20"/>
        <end position="30"/>
    </location>
</feature>
<evidence type="ECO:0000313" key="3">
    <source>
        <dbReference type="EMBL" id="KFK32079.1"/>
    </source>
</evidence>
<organism evidence="3 4">
    <name type="scientific">Arabis alpina</name>
    <name type="common">Alpine rock-cress</name>
    <dbReference type="NCBI Taxonomy" id="50452"/>
    <lineage>
        <taxon>Eukaryota</taxon>
        <taxon>Viridiplantae</taxon>
        <taxon>Streptophyta</taxon>
        <taxon>Embryophyta</taxon>
        <taxon>Tracheophyta</taxon>
        <taxon>Spermatophyta</taxon>
        <taxon>Magnoliopsida</taxon>
        <taxon>eudicotyledons</taxon>
        <taxon>Gunneridae</taxon>
        <taxon>Pentapetalae</taxon>
        <taxon>rosids</taxon>
        <taxon>malvids</taxon>
        <taxon>Brassicales</taxon>
        <taxon>Brassicaceae</taxon>
        <taxon>Arabideae</taxon>
        <taxon>Arabis</taxon>
    </lineage>
</organism>
<accession>A0A087GQC7</accession>
<feature type="region of interest" description="Disordered" evidence="2">
    <location>
        <begin position="45"/>
        <end position="104"/>
    </location>
</feature>